<dbReference type="InterPro" id="IPR021419">
    <property type="entry name" value="Mediator_Med25_VWA"/>
</dbReference>
<keyword evidence="6" id="KW-1185">Reference proteome</keyword>
<accession>A0A8J4VEH6</accession>
<proteinExistence type="inferred from homology"/>
<dbReference type="Pfam" id="PF11265">
    <property type="entry name" value="Med25_VWA"/>
    <property type="match status" value="1"/>
</dbReference>
<dbReference type="PANTHER" id="PTHR12433">
    <property type="entry name" value="MEDIATOR OF RNA POLYMERASE II TRANSCRIPTION SUBUNIT 25"/>
    <property type="match status" value="1"/>
</dbReference>
<feature type="region of interest" description="Disordered" evidence="3">
    <location>
        <begin position="398"/>
        <end position="451"/>
    </location>
</feature>
<organism evidence="5 6">
    <name type="scientific">Castanea mollissima</name>
    <name type="common">Chinese chestnut</name>
    <dbReference type="NCBI Taxonomy" id="60419"/>
    <lineage>
        <taxon>Eukaryota</taxon>
        <taxon>Viridiplantae</taxon>
        <taxon>Streptophyta</taxon>
        <taxon>Embryophyta</taxon>
        <taxon>Tracheophyta</taxon>
        <taxon>Spermatophyta</taxon>
        <taxon>Magnoliopsida</taxon>
        <taxon>eudicotyledons</taxon>
        <taxon>Gunneridae</taxon>
        <taxon>Pentapetalae</taxon>
        <taxon>rosids</taxon>
        <taxon>fabids</taxon>
        <taxon>Fagales</taxon>
        <taxon>Fagaceae</taxon>
        <taxon>Castanea</taxon>
    </lineage>
</organism>
<dbReference type="GO" id="GO:0045944">
    <property type="term" value="P:positive regulation of transcription by RNA polymerase II"/>
    <property type="evidence" value="ECO:0007669"/>
    <property type="project" value="TreeGrafter"/>
</dbReference>
<dbReference type="GO" id="GO:0005667">
    <property type="term" value="C:transcription regulator complex"/>
    <property type="evidence" value="ECO:0007669"/>
    <property type="project" value="TreeGrafter"/>
</dbReference>
<evidence type="ECO:0000313" key="6">
    <source>
        <dbReference type="Proteomes" id="UP000737018"/>
    </source>
</evidence>
<sequence>MAAKRLVIVVDGTAAMGPYWRTIVSDYLEKIIRYFCGQSRGQEYSGQIVELGVVMYKAHDGKGLKVRRSGWSRDMEKFIEWLLAFDFEGCGQDNAAIAEGLADALVMFPKPANGTEAGQYFLGERHCILVAASNPYPIPSQLELPKISDGFCGVETYLSTTDAKIVAEMFIQGNDSHNGTDPSLYNAKHPQFLVLLSEKFLEAHAALYQCETMSTSSINSAVAVGTSSVPMNSNFRLALPGYKFTNPAKNVTIILNLFVGLPQDQNNSPAGNIPTETSTVPAESQDWCVPPHDFSTSIPISGQTSSLSYSFKEEITEEEIMGALSPEKFTLSQNTSTTNPTSVCGGTPPEIMTSAADAGENSGGHSIMSTVKENPHDDTSVFDWRSLLRATQSTESTSKHLCSITSASGNLNNSKPAELGSMSTEVQGPSKSNESQGVTSQALAGTSESLQSTTDSSFISSSFISGNFEISQPEILRTTYAGIHSPHFSMLSPIAKSEALSGTSQTTQNLASLFTSKTSKLSGNLRNMQHLASLRRTIGKNRLQSKKRQRGQLGVPSHRGRSVSIVKRSQHISGGTEMSAAIDLEQNYVKAWEGDISAKRKDKVIIVSRLKAYRKKSAPEMLTADWPQTLQIVCEIPQRLINKTRPYDGHADYMIFEASNDHRVYEQFRKKELCVRIDLPSQTLIFTPTGAPCRFIGTLFPGDCPLYKSCEQEQNDQATADESAMNETD</sequence>
<feature type="domain" description="Mediator of RNA polymerase II transcription subunit 25 von Willebrand factor type A" evidence="4">
    <location>
        <begin position="4"/>
        <end position="141"/>
    </location>
</feature>
<evidence type="ECO:0000256" key="3">
    <source>
        <dbReference type="SAM" id="MobiDB-lite"/>
    </source>
</evidence>
<evidence type="ECO:0000259" key="4">
    <source>
        <dbReference type="Pfam" id="PF11265"/>
    </source>
</evidence>
<evidence type="ECO:0000313" key="5">
    <source>
        <dbReference type="EMBL" id="KAF3958363.1"/>
    </source>
</evidence>
<reference evidence="5" key="1">
    <citation type="submission" date="2020-03" db="EMBL/GenBank/DDBJ databases">
        <title>Castanea mollissima Vanexum genome sequencing.</title>
        <authorList>
            <person name="Staton M."/>
        </authorList>
    </citation>
    <scope>NUCLEOTIDE SEQUENCE</scope>
    <source>
        <tissue evidence="5">Leaf</tissue>
    </source>
</reference>
<dbReference type="GO" id="GO:0016592">
    <property type="term" value="C:mediator complex"/>
    <property type="evidence" value="ECO:0007669"/>
    <property type="project" value="TreeGrafter"/>
</dbReference>
<comment type="caution">
    <text evidence="5">The sequence shown here is derived from an EMBL/GenBank/DDBJ whole genome shotgun (WGS) entry which is preliminary data.</text>
</comment>
<dbReference type="Proteomes" id="UP000737018">
    <property type="component" value="Unassembled WGS sequence"/>
</dbReference>
<feature type="compositionally biased region" description="Polar residues" evidence="3">
    <location>
        <begin position="363"/>
        <end position="372"/>
    </location>
</feature>
<dbReference type="PANTHER" id="PTHR12433:SF12">
    <property type="entry name" value="MEDIATOR OF RNA POLYMERASE II TRANSCRIPTION SUBUNIT 25"/>
    <property type="match status" value="1"/>
</dbReference>
<comment type="similarity">
    <text evidence="1">Belongs to the Mediator complex subunit 25 family.</text>
</comment>
<evidence type="ECO:0000256" key="2">
    <source>
        <dbReference type="ARBA" id="ARBA00019694"/>
    </source>
</evidence>
<gene>
    <name evidence="5" type="ORF">CMV_016722</name>
</gene>
<dbReference type="EMBL" id="JRKL02002578">
    <property type="protein sequence ID" value="KAF3958363.1"/>
    <property type="molecule type" value="Genomic_DNA"/>
</dbReference>
<feature type="region of interest" description="Disordered" evidence="3">
    <location>
        <begin position="357"/>
        <end position="376"/>
    </location>
</feature>
<protein>
    <recommendedName>
        <fullName evidence="2">Mediator of RNA polymerase II transcription subunit 25</fullName>
    </recommendedName>
</protein>
<evidence type="ECO:0000256" key="1">
    <source>
        <dbReference type="ARBA" id="ARBA00009102"/>
    </source>
</evidence>
<dbReference type="OrthoDB" id="7690434at2759"/>
<dbReference type="AlphaFoldDB" id="A0A8J4VEH6"/>
<name>A0A8J4VEH6_9ROSI</name>